<gene>
    <name evidence="1" type="ORF">DFJ43DRAFT_1097892</name>
</gene>
<sequence length="145" mass="16983">MRLIIPSYLVILFFGVFVIVRATPVNLPRTNKPALTATMTITYNNGQETAQNKELDDKIHERTKKLLEQEIPKDLLDRETWNVYKDIVDYHFVNHYNEELEVIEFRADAVYKKNGETVKKMTFTKAWVTWKSFLGEITGNLGDVW</sequence>
<evidence type="ECO:0000313" key="2">
    <source>
        <dbReference type="Proteomes" id="UP001176059"/>
    </source>
</evidence>
<accession>A0AA38J5B9</accession>
<protein>
    <submittedName>
        <fullName evidence="1">Uncharacterized protein</fullName>
    </submittedName>
</protein>
<keyword evidence="2" id="KW-1185">Reference proteome</keyword>
<dbReference type="AlphaFoldDB" id="A0AA38J5B9"/>
<organism evidence="1 2">
    <name type="scientific">Lentinula guzmanii</name>
    <dbReference type="NCBI Taxonomy" id="2804957"/>
    <lineage>
        <taxon>Eukaryota</taxon>
        <taxon>Fungi</taxon>
        <taxon>Dikarya</taxon>
        <taxon>Basidiomycota</taxon>
        <taxon>Agaricomycotina</taxon>
        <taxon>Agaricomycetes</taxon>
        <taxon>Agaricomycetidae</taxon>
        <taxon>Agaricales</taxon>
        <taxon>Marasmiineae</taxon>
        <taxon>Omphalotaceae</taxon>
        <taxon>Lentinula</taxon>
    </lineage>
</organism>
<comment type="caution">
    <text evidence="1">The sequence shown here is derived from an EMBL/GenBank/DDBJ whole genome shotgun (WGS) entry which is preliminary data.</text>
</comment>
<reference evidence="1" key="2">
    <citation type="journal article" date="2023" name="Proc. Natl. Acad. Sci. U.S.A.">
        <title>A global phylogenomic analysis of the shiitake genus Lentinula.</title>
        <authorList>
            <person name="Sierra-Patev S."/>
            <person name="Min B."/>
            <person name="Naranjo-Ortiz M."/>
            <person name="Looney B."/>
            <person name="Konkel Z."/>
            <person name="Slot J.C."/>
            <person name="Sakamoto Y."/>
            <person name="Steenwyk J.L."/>
            <person name="Rokas A."/>
            <person name="Carro J."/>
            <person name="Camarero S."/>
            <person name="Ferreira P."/>
            <person name="Molpeceres G."/>
            <person name="Ruiz-Duenas F.J."/>
            <person name="Serrano A."/>
            <person name="Henrissat B."/>
            <person name="Drula E."/>
            <person name="Hughes K.W."/>
            <person name="Mata J.L."/>
            <person name="Ishikawa N.K."/>
            <person name="Vargas-Isla R."/>
            <person name="Ushijima S."/>
            <person name="Smith C.A."/>
            <person name="Donoghue J."/>
            <person name="Ahrendt S."/>
            <person name="Andreopoulos W."/>
            <person name="He G."/>
            <person name="LaButti K."/>
            <person name="Lipzen A."/>
            <person name="Ng V."/>
            <person name="Riley R."/>
            <person name="Sandor L."/>
            <person name="Barry K."/>
            <person name="Martinez A.T."/>
            <person name="Xiao Y."/>
            <person name="Gibbons J.G."/>
            <person name="Terashima K."/>
            <person name="Grigoriev I.V."/>
            <person name="Hibbett D."/>
        </authorList>
    </citation>
    <scope>NUCLEOTIDE SEQUENCE</scope>
    <source>
        <strain evidence="1">ET3784</strain>
    </source>
</reference>
<dbReference type="Proteomes" id="UP001176059">
    <property type="component" value="Unassembled WGS sequence"/>
</dbReference>
<name>A0AA38J5B9_9AGAR</name>
<reference evidence="1" key="1">
    <citation type="submission" date="2022-08" db="EMBL/GenBank/DDBJ databases">
        <authorList>
            <consortium name="DOE Joint Genome Institute"/>
            <person name="Min B."/>
            <person name="Sierra-Patev S."/>
            <person name="Naranjo-Ortiz M."/>
            <person name="Looney B."/>
            <person name="Konkel Z."/>
            <person name="Slot J.C."/>
            <person name="Sakamoto Y."/>
            <person name="Steenwyk J.L."/>
            <person name="Rokas A."/>
            <person name="Carro J."/>
            <person name="Camarero S."/>
            <person name="Ferreira P."/>
            <person name="Molpeceres G."/>
            <person name="Ruiz-duenas F.J."/>
            <person name="Serrano A."/>
            <person name="Henrissat B."/>
            <person name="Drula E."/>
            <person name="Hughes K.W."/>
            <person name="Mata J.L."/>
            <person name="Ishikawa N.K."/>
            <person name="Vargas-Isla R."/>
            <person name="Ushijima S."/>
            <person name="Smith C.A."/>
            <person name="Ahrendt S."/>
            <person name="Andreopoulos W."/>
            <person name="He G."/>
            <person name="LaButti K."/>
            <person name="Lipzen A."/>
            <person name="Ng V."/>
            <person name="Riley R."/>
            <person name="Sandor L."/>
            <person name="Barry K."/>
            <person name="Martinez A.T."/>
            <person name="Xiao Y."/>
            <person name="Gibbons J.G."/>
            <person name="Terashima K."/>
            <person name="Hibbett D.S."/>
            <person name="Grigoriev I.V."/>
        </authorList>
    </citation>
    <scope>NUCLEOTIDE SEQUENCE</scope>
    <source>
        <strain evidence="1">ET3784</strain>
    </source>
</reference>
<evidence type="ECO:0000313" key="1">
    <source>
        <dbReference type="EMBL" id="KAJ3719070.1"/>
    </source>
</evidence>
<proteinExistence type="predicted"/>
<dbReference type="EMBL" id="JANVFO010000067">
    <property type="protein sequence ID" value="KAJ3719070.1"/>
    <property type="molecule type" value="Genomic_DNA"/>
</dbReference>